<feature type="transmembrane region" description="Helical" evidence="7">
    <location>
        <begin position="297"/>
        <end position="323"/>
    </location>
</feature>
<dbReference type="Gene3D" id="1.10.3720.10">
    <property type="entry name" value="MetI-like"/>
    <property type="match status" value="1"/>
</dbReference>
<dbReference type="PANTHER" id="PTHR43163">
    <property type="entry name" value="DIPEPTIDE TRANSPORT SYSTEM PERMEASE PROTEIN DPPB-RELATED"/>
    <property type="match status" value="1"/>
</dbReference>
<reference evidence="9" key="1">
    <citation type="journal article" date="2014" name="Int. J. Syst. Evol. Microbiol.">
        <title>Complete genome sequence of Corynebacterium casei LMG S-19264T (=DSM 44701T), isolated from a smear-ripened cheese.</title>
        <authorList>
            <consortium name="US DOE Joint Genome Institute (JGI-PGF)"/>
            <person name="Walter F."/>
            <person name="Albersmeier A."/>
            <person name="Kalinowski J."/>
            <person name="Ruckert C."/>
        </authorList>
    </citation>
    <scope>NUCLEOTIDE SEQUENCE</scope>
    <source>
        <strain evidence="9">CGMCC 1.15725</strain>
    </source>
</reference>
<evidence type="ECO:0000259" key="8">
    <source>
        <dbReference type="PROSITE" id="PS50928"/>
    </source>
</evidence>
<evidence type="ECO:0000256" key="5">
    <source>
        <dbReference type="ARBA" id="ARBA00022989"/>
    </source>
</evidence>
<feature type="transmembrane region" description="Helical" evidence="7">
    <location>
        <begin position="150"/>
        <end position="177"/>
    </location>
</feature>
<keyword evidence="3" id="KW-1003">Cell membrane</keyword>
<dbReference type="EMBL" id="BMJQ01000002">
    <property type="protein sequence ID" value="GGF05717.1"/>
    <property type="molecule type" value="Genomic_DNA"/>
</dbReference>
<feature type="transmembrane region" description="Helical" evidence="7">
    <location>
        <begin position="250"/>
        <end position="277"/>
    </location>
</feature>
<dbReference type="Pfam" id="PF19300">
    <property type="entry name" value="BPD_transp_1_N"/>
    <property type="match status" value="1"/>
</dbReference>
<dbReference type="AlphaFoldDB" id="A0A8J3E259"/>
<evidence type="ECO:0000256" key="4">
    <source>
        <dbReference type="ARBA" id="ARBA00022692"/>
    </source>
</evidence>
<keyword evidence="5 7" id="KW-1133">Transmembrane helix</keyword>
<feature type="transmembrane region" description="Helical" evidence="7">
    <location>
        <begin position="21"/>
        <end position="47"/>
    </location>
</feature>
<dbReference type="GO" id="GO:0055085">
    <property type="term" value="P:transmembrane transport"/>
    <property type="evidence" value="ECO:0007669"/>
    <property type="project" value="InterPro"/>
</dbReference>
<evidence type="ECO:0000256" key="1">
    <source>
        <dbReference type="ARBA" id="ARBA00004651"/>
    </source>
</evidence>
<comment type="subcellular location">
    <subcellularLocation>
        <location evidence="1 7">Cell membrane</location>
        <topology evidence="1 7">Multi-pass membrane protein</topology>
    </subcellularLocation>
</comment>
<feature type="transmembrane region" description="Helical" evidence="7">
    <location>
        <begin position="111"/>
        <end position="138"/>
    </location>
</feature>
<name>A0A8J3E259_9PROT</name>
<dbReference type="Pfam" id="PF00528">
    <property type="entry name" value="BPD_transp_1"/>
    <property type="match status" value="1"/>
</dbReference>
<dbReference type="PANTHER" id="PTHR43163:SF6">
    <property type="entry name" value="DIPEPTIDE TRANSPORT SYSTEM PERMEASE PROTEIN DPPB-RELATED"/>
    <property type="match status" value="1"/>
</dbReference>
<dbReference type="CDD" id="cd06261">
    <property type="entry name" value="TM_PBP2"/>
    <property type="match status" value="1"/>
</dbReference>
<dbReference type="InterPro" id="IPR035906">
    <property type="entry name" value="MetI-like_sf"/>
</dbReference>
<keyword evidence="6 7" id="KW-0472">Membrane</keyword>
<keyword evidence="10" id="KW-1185">Reference proteome</keyword>
<keyword evidence="2 7" id="KW-0813">Transport</keyword>
<protein>
    <submittedName>
        <fullName evidence="9">Peptide ABC transporter permease</fullName>
    </submittedName>
</protein>
<dbReference type="PROSITE" id="PS50928">
    <property type="entry name" value="ABC_TM1"/>
    <property type="match status" value="1"/>
</dbReference>
<evidence type="ECO:0000256" key="7">
    <source>
        <dbReference type="RuleBase" id="RU363032"/>
    </source>
</evidence>
<dbReference type="Proteomes" id="UP000646365">
    <property type="component" value="Unassembled WGS sequence"/>
</dbReference>
<organism evidence="9 10">
    <name type="scientific">Aliidongia dinghuensis</name>
    <dbReference type="NCBI Taxonomy" id="1867774"/>
    <lineage>
        <taxon>Bacteria</taxon>
        <taxon>Pseudomonadati</taxon>
        <taxon>Pseudomonadota</taxon>
        <taxon>Alphaproteobacteria</taxon>
        <taxon>Rhodospirillales</taxon>
        <taxon>Dongiaceae</taxon>
        <taxon>Aliidongia</taxon>
    </lineage>
</organism>
<dbReference type="InterPro" id="IPR000515">
    <property type="entry name" value="MetI-like"/>
</dbReference>
<accession>A0A8J3E259</accession>
<dbReference type="SUPFAM" id="SSF161098">
    <property type="entry name" value="MetI-like"/>
    <property type="match status" value="1"/>
</dbReference>
<comment type="similarity">
    <text evidence="7">Belongs to the binding-protein-dependent transport system permease family.</text>
</comment>
<evidence type="ECO:0000256" key="6">
    <source>
        <dbReference type="ARBA" id="ARBA00023136"/>
    </source>
</evidence>
<evidence type="ECO:0000313" key="10">
    <source>
        <dbReference type="Proteomes" id="UP000646365"/>
    </source>
</evidence>
<feature type="transmembrane region" description="Helical" evidence="7">
    <location>
        <begin position="197"/>
        <end position="216"/>
    </location>
</feature>
<evidence type="ECO:0000256" key="3">
    <source>
        <dbReference type="ARBA" id="ARBA00022475"/>
    </source>
</evidence>
<proteinExistence type="inferred from homology"/>
<gene>
    <name evidence="9" type="ORF">GCM10011611_08990</name>
</gene>
<dbReference type="InterPro" id="IPR045621">
    <property type="entry name" value="BPD_transp_1_N"/>
</dbReference>
<dbReference type="GO" id="GO:0005886">
    <property type="term" value="C:plasma membrane"/>
    <property type="evidence" value="ECO:0007669"/>
    <property type="project" value="UniProtKB-SubCell"/>
</dbReference>
<evidence type="ECO:0000313" key="9">
    <source>
        <dbReference type="EMBL" id="GGF05717.1"/>
    </source>
</evidence>
<reference evidence="9" key="2">
    <citation type="submission" date="2020-09" db="EMBL/GenBank/DDBJ databases">
        <authorList>
            <person name="Sun Q."/>
            <person name="Zhou Y."/>
        </authorList>
    </citation>
    <scope>NUCLEOTIDE SEQUENCE</scope>
    <source>
        <strain evidence="9">CGMCC 1.15725</strain>
    </source>
</reference>
<evidence type="ECO:0000256" key="2">
    <source>
        <dbReference type="ARBA" id="ARBA00022448"/>
    </source>
</evidence>
<feature type="domain" description="ABC transmembrane type-1" evidence="8">
    <location>
        <begin position="112"/>
        <end position="316"/>
    </location>
</feature>
<keyword evidence="4 7" id="KW-0812">Transmembrane</keyword>
<comment type="caution">
    <text evidence="9">The sequence shown here is derived from an EMBL/GenBank/DDBJ whole genome shotgun (WGS) entry which is preliminary data.</text>
</comment>
<sequence length="335" mass="35980">MLRSNWGFVVASMNLSPKLRYVASRLVTTILVLLCATVLLFALTLLIPGNPAEVLLGPRATPEAVQAYSHAMGLDRPLLERLAIFLGNVLRGDLGRDIISGRPILDLVLEVFPYTLSLTLAAIGLAVLLGVPLGCYAATHPGSLADQVGAVTSVAFIAMPNFVVAVFLVLIFSVWLHWLPVLGVGRDGGWGDAALRLVLPALSLALSWVGYIARLLRASLLEVMGEPHIRTARAYGVAERRLVYRNALKLAAIPTVAILGLGVGRLLGGAIFAEIVFARPGLGTLVYDAINLRNYPVVQAAVLVVVGVFTLTNLLTDLSYLWLDPRLGRRLGQER</sequence>